<evidence type="ECO:0000313" key="2">
    <source>
        <dbReference type="Proteomes" id="UP000242715"/>
    </source>
</evidence>
<reference evidence="2" key="1">
    <citation type="journal article" date="2017" name="Front. Plant Sci.">
        <title>Climate Clever Clovers: New Paradigm to Reduce the Environmental Footprint of Ruminants by Breeding Low Methanogenic Forages Utilizing Haplotype Variation.</title>
        <authorList>
            <person name="Kaur P."/>
            <person name="Appels R."/>
            <person name="Bayer P.E."/>
            <person name="Keeble-Gagnere G."/>
            <person name="Wang J."/>
            <person name="Hirakawa H."/>
            <person name="Shirasawa K."/>
            <person name="Vercoe P."/>
            <person name="Stefanova K."/>
            <person name="Durmic Z."/>
            <person name="Nichols P."/>
            <person name="Revell C."/>
            <person name="Isobe S.N."/>
            <person name="Edwards D."/>
            <person name="Erskine W."/>
        </authorList>
    </citation>
    <scope>NUCLEOTIDE SEQUENCE [LARGE SCALE GENOMIC DNA]</scope>
    <source>
        <strain evidence="2">cv. Daliak</strain>
    </source>
</reference>
<gene>
    <name evidence="1" type="ORF">TSUD_269190</name>
</gene>
<accession>A0A2Z6NA56</accession>
<protein>
    <submittedName>
        <fullName evidence="1">Uncharacterized protein</fullName>
    </submittedName>
</protein>
<evidence type="ECO:0000313" key="1">
    <source>
        <dbReference type="EMBL" id="GAU28579.1"/>
    </source>
</evidence>
<dbReference type="EMBL" id="DF973375">
    <property type="protein sequence ID" value="GAU28579.1"/>
    <property type="molecule type" value="Genomic_DNA"/>
</dbReference>
<organism evidence="1 2">
    <name type="scientific">Trifolium subterraneum</name>
    <name type="common">Subterranean clover</name>
    <dbReference type="NCBI Taxonomy" id="3900"/>
    <lineage>
        <taxon>Eukaryota</taxon>
        <taxon>Viridiplantae</taxon>
        <taxon>Streptophyta</taxon>
        <taxon>Embryophyta</taxon>
        <taxon>Tracheophyta</taxon>
        <taxon>Spermatophyta</taxon>
        <taxon>Magnoliopsida</taxon>
        <taxon>eudicotyledons</taxon>
        <taxon>Gunneridae</taxon>
        <taxon>Pentapetalae</taxon>
        <taxon>rosids</taxon>
        <taxon>fabids</taxon>
        <taxon>Fabales</taxon>
        <taxon>Fabaceae</taxon>
        <taxon>Papilionoideae</taxon>
        <taxon>50 kb inversion clade</taxon>
        <taxon>NPAAA clade</taxon>
        <taxon>Hologalegina</taxon>
        <taxon>IRL clade</taxon>
        <taxon>Trifolieae</taxon>
        <taxon>Trifolium</taxon>
    </lineage>
</organism>
<dbReference type="AlphaFoldDB" id="A0A2Z6NA56"/>
<sequence>MNKSGGSGGGRDAGDGAKMISDSEFRFGSSESRSWTVTLVLVSATTKLKETVVAVLNTKKLIGNPGEVVNMSDEVVVVVVEGSGSGEYEDGYGVEDMNSSMEGIEFMV</sequence>
<proteinExistence type="predicted"/>
<dbReference type="Proteomes" id="UP000242715">
    <property type="component" value="Unassembled WGS sequence"/>
</dbReference>
<keyword evidence="2" id="KW-1185">Reference proteome</keyword>
<name>A0A2Z6NA56_TRISU</name>